<protein>
    <submittedName>
        <fullName evidence="2">Uncharacterized protein</fullName>
    </submittedName>
</protein>
<dbReference type="EMBL" id="CP060244">
    <property type="protein sequence ID" value="QNT79258.1"/>
    <property type="molecule type" value="Genomic_DNA"/>
</dbReference>
<dbReference type="RefSeq" id="WP_203413440.1">
    <property type="nucleotide sequence ID" value="NZ_CP060244.1"/>
</dbReference>
<accession>A0A7H1NTZ8</accession>
<name>A0A7H1NTZ8_9PROT</name>
<feature type="compositionally biased region" description="Pro residues" evidence="1">
    <location>
        <begin position="70"/>
        <end position="81"/>
    </location>
</feature>
<keyword evidence="3" id="KW-1185">Reference proteome</keyword>
<evidence type="ECO:0000313" key="2">
    <source>
        <dbReference type="EMBL" id="QNT79258.1"/>
    </source>
</evidence>
<gene>
    <name evidence="2" type="ORF">JGUZn3_20530</name>
</gene>
<reference evidence="2 3" key="1">
    <citation type="submission" date="2020-08" db="EMBL/GenBank/DDBJ databases">
        <title>Complete genome sequence of Entomobacter blattae G55GP.</title>
        <authorList>
            <person name="Poehlein A."/>
            <person name="Guzman J."/>
            <person name="Daniel R."/>
            <person name="Vilcinskas A."/>
        </authorList>
    </citation>
    <scope>NUCLEOTIDE SEQUENCE [LARGE SCALE GENOMIC DNA]</scope>
    <source>
        <strain evidence="2 3">G55GP</strain>
    </source>
</reference>
<evidence type="ECO:0000313" key="3">
    <source>
        <dbReference type="Proteomes" id="UP000516349"/>
    </source>
</evidence>
<sequence>MRVYMRSPVTLTRGNGERVHYAQGWCEIAREDEKNSYLMAFVDKVEVPVPQRKKLDPAPDNNPPNLDSGDPPPLSEDPPQPDGDDGGTEGEAGDNQEPPLGNKGQRGGKK</sequence>
<dbReference type="Proteomes" id="UP000516349">
    <property type="component" value="Chromosome"/>
</dbReference>
<proteinExistence type="predicted"/>
<feature type="region of interest" description="Disordered" evidence="1">
    <location>
        <begin position="48"/>
        <end position="110"/>
    </location>
</feature>
<dbReference type="KEGG" id="ebla:JGUZn3_20530"/>
<organism evidence="2 3">
    <name type="scientific">Entomobacter blattae</name>
    <dbReference type="NCBI Taxonomy" id="2762277"/>
    <lineage>
        <taxon>Bacteria</taxon>
        <taxon>Pseudomonadati</taxon>
        <taxon>Pseudomonadota</taxon>
        <taxon>Alphaproteobacteria</taxon>
        <taxon>Acetobacterales</taxon>
        <taxon>Acetobacteraceae</taxon>
        <taxon>Entomobacter</taxon>
    </lineage>
</organism>
<dbReference type="AlphaFoldDB" id="A0A7H1NTZ8"/>
<evidence type="ECO:0000256" key="1">
    <source>
        <dbReference type="SAM" id="MobiDB-lite"/>
    </source>
</evidence>
<feature type="compositionally biased region" description="Acidic residues" evidence="1">
    <location>
        <begin position="82"/>
        <end position="94"/>
    </location>
</feature>